<name>A0A672I9N5_SALFA</name>
<keyword evidence="2" id="KW-1185">Reference proteome</keyword>
<evidence type="ECO:0000313" key="2">
    <source>
        <dbReference type="Proteomes" id="UP000472267"/>
    </source>
</evidence>
<organism evidence="1 2">
    <name type="scientific">Salarias fasciatus</name>
    <name type="common">Jewelled blenny</name>
    <name type="synonym">Blennius fasciatus</name>
    <dbReference type="NCBI Taxonomy" id="181472"/>
    <lineage>
        <taxon>Eukaryota</taxon>
        <taxon>Metazoa</taxon>
        <taxon>Chordata</taxon>
        <taxon>Craniata</taxon>
        <taxon>Vertebrata</taxon>
        <taxon>Euteleostomi</taxon>
        <taxon>Actinopterygii</taxon>
        <taxon>Neopterygii</taxon>
        <taxon>Teleostei</taxon>
        <taxon>Neoteleostei</taxon>
        <taxon>Acanthomorphata</taxon>
        <taxon>Ovalentaria</taxon>
        <taxon>Blenniimorphae</taxon>
        <taxon>Blenniiformes</taxon>
        <taxon>Blennioidei</taxon>
        <taxon>Blenniidae</taxon>
        <taxon>Salariinae</taxon>
        <taxon>Salarias</taxon>
    </lineage>
</organism>
<evidence type="ECO:0000313" key="1">
    <source>
        <dbReference type="Ensembl" id="ENSSFAP00005038388.1"/>
    </source>
</evidence>
<dbReference type="Proteomes" id="UP000472267">
    <property type="component" value="Chromosome 7"/>
</dbReference>
<dbReference type="InParanoid" id="A0A672I9N5"/>
<reference evidence="1" key="2">
    <citation type="submission" date="2025-08" db="UniProtKB">
        <authorList>
            <consortium name="Ensembl"/>
        </authorList>
    </citation>
    <scope>IDENTIFICATION</scope>
</reference>
<proteinExistence type="predicted"/>
<sequence length="80" mass="8969">MPVVNAASQVLGFRKAGFRKAGFWKAGLRKAGLRKAGLRKAGLRKAGLRKAHFLSLPFCHACQAFWFRQGRARTNTHFLQ</sequence>
<reference evidence="1" key="3">
    <citation type="submission" date="2025-09" db="UniProtKB">
        <authorList>
            <consortium name="Ensembl"/>
        </authorList>
    </citation>
    <scope>IDENTIFICATION</scope>
</reference>
<dbReference type="Ensembl" id="ENSSFAT00005039820.1">
    <property type="protein sequence ID" value="ENSSFAP00005038388.1"/>
    <property type="gene ID" value="ENSSFAG00005019271.1"/>
</dbReference>
<dbReference type="SUPFAM" id="SSF141571">
    <property type="entry name" value="Pentapeptide repeat-like"/>
    <property type="match status" value="1"/>
</dbReference>
<dbReference type="AlphaFoldDB" id="A0A672I9N5"/>
<reference evidence="1" key="1">
    <citation type="submission" date="2019-06" db="EMBL/GenBank/DDBJ databases">
        <authorList>
            <consortium name="Wellcome Sanger Institute Data Sharing"/>
        </authorList>
    </citation>
    <scope>NUCLEOTIDE SEQUENCE [LARGE SCALE GENOMIC DNA]</scope>
</reference>
<accession>A0A672I9N5</accession>
<protein>
    <submittedName>
        <fullName evidence="1">Uncharacterized protein</fullName>
    </submittedName>
</protein>